<keyword evidence="2" id="KW-0378">Hydrolase</keyword>
<gene>
    <name evidence="2" type="ORF">F5897_001069</name>
</gene>
<dbReference type="PANTHER" id="PTHR31302">
    <property type="entry name" value="TRANSMEMBRANE PROTEIN WITH METALLOPHOSPHOESTERASE DOMAIN-RELATED"/>
    <property type="match status" value="1"/>
</dbReference>
<dbReference type="InterPro" id="IPR029052">
    <property type="entry name" value="Metallo-depent_PP-like"/>
</dbReference>
<name>A0A840DJ21_9MICO</name>
<keyword evidence="3" id="KW-1185">Reference proteome</keyword>
<dbReference type="Proteomes" id="UP000571183">
    <property type="component" value="Unassembled WGS sequence"/>
</dbReference>
<dbReference type="PANTHER" id="PTHR31302:SF20">
    <property type="entry name" value="CONSERVED PROTEIN"/>
    <property type="match status" value="1"/>
</dbReference>
<dbReference type="AlphaFoldDB" id="A0A840DJ21"/>
<evidence type="ECO:0000259" key="1">
    <source>
        <dbReference type="Pfam" id="PF00149"/>
    </source>
</evidence>
<dbReference type="RefSeq" id="WP_183304753.1">
    <property type="nucleotide sequence ID" value="NZ_JACIFD010000009.1"/>
</dbReference>
<dbReference type="PROSITE" id="PS51257">
    <property type="entry name" value="PROKAR_LIPOPROTEIN"/>
    <property type="match status" value="1"/>
</dbReference>
<accession>A0A840DJ21</accession>
<dbReference type="GO" id="GO:0009245">
    <property type="term" value="P:lipid A biosynthetic process"/>
    <property type="evidence" value="ECO:0007669"/>
    <property type="project" value="TreeGrafter"/>
</dbReference>
<dbReference type="GO" id="GO:0008758">
    <property type="term" value="F:UDP-2,3-diacylglucosamine hydrolase activity"/>
    <property type="evidence" value="ECO:0007669"/>
    <property type="project" value="TreeGrafter"/>
</dbReference>
<dbReference type="Pfam" id="PF00149">
    <property type="entry name" value="Metallophos"/>
    <property type="match status" value="1"/>
</dbReference>
<dbReference type="InterPro" id="IPR004843">
    <property type="entry name" value="Calcineurin-like_PHP"/>
</dbReference>
<organism evidence="2 3">
    <name type="scientific">Canibacter oris</name>
    <dbReference type="NCBI Taxonomy" id="1365628"/>
    <lineage>
        <taxon>Bacteria</taxon>
        <taxon>Bacillati</taxon>
        <taxon>Actinomycetota</taxon>
        <taxon>Actinomycetes</taxon>
        <taxon>Micrococcales</taxon>
        <taxon>Microbacteriaceae</taxon>
        <taxon>Canibacter</taxon>
    </lineage>
</organism>
<proteinExistence type="predicted"/>
<dbReference type="Gene3D" id="3.60.21.10">
    <property type="match status" value="1"/>
</dbReference>
<protein>
    <submittedName>
        <fullName evidence="2">Putative MPP superfamily phosphohydrolase</fullName>
    </submittedName>
</protein>
<evidence type="ECO:0000313" key="2">
    <source>
        <dbReference type="EMBL" id="MBB4071755.1"/>
    </source>
</evidence>
<dbReference type="SUPFAM" id="SSF56300">
    <property type="entry name" value="Metallo-dependent phosphatases"/>
    <property type="match status" value="1"/>
</dbReference>
<dbReference type="EMBL" id="JACIFD010000009">
    <property type="protein sequence ID" value="MBB4071755.1"/>
    <property type="molecule type" value="Genomic_DNA"/>
</dbReference>
<reference evidence="2" key="1">
    <citation type="submission" date="2020-08" db="EMBL/GenBank/DDBJ databases">
        <title>Sequencing the genomes of 1000 actinobacteria strains.</title>
        <authorList>
            <person name="Klenk H.-P."/>
        </authorList>
    </citation>
    <scope>NUCLEOTIDE SEQUENCE [LARGE SCALE GENOMIC DNA]</scope>
    <source>
        <strain evidence="2">DSM 27064</strain>
    </source>
</reference>
<sequence>MNNSQKLFTAAVGAAAACATWAVGVERYLFTVRRAQLPVLQPGAKPLRVLQLSDLHLAPWQQRKIAWVQSLAQLAPDLVVLTGDQLGHKEAIDPLLNALQPLAATGAKMCFVHGSNDYYSPIAKNPMRYLKEPSRLATRVPDLDNELLTRRFNTELGAVDLNNRVHSMTVSDSELLFLGLNDPHIGYHDHAAVATALQQLEAAEQLNPEQVRVGVVHAPYTKSLDFLTDNGCELLLAGHTHGGQLRVPGVGALTSNSDLPPQQARGLSAWYTAENTAFLHVSAGLGTSIYAPVRFCCRPEATLLTLHAVDSQL</sequence>
<evidence type="ECO:0000313" key="3">
    <source>
        <dbReference type="Proteomes" id="UP000571183"/>
    </source>
</evidence>
<dbReference type="GO" id="GO:0016020">
    <property type="term" value="C:membrane"/>
    <property type="evidence" value="ECO:0007669"/>
    <property type="project" value="GOC"/>
</dbReference>
<dbReference type="InterPro" id="IPR051158">
    <property type="entry name" value="Metallophosphoesterase_sf"/>
</dbReference>
<comment type="caution">
    <text evidence="2">The sequence shown here is derived from an EMBL/GenBank/DDBJ whole genome shotgun (WGS) entry which is preliminary data.</text>
</comment>
<feature type="domain" description="Calcineurin-like phosphoesterase" evidence="1">
    <location>
        <begin position="47"/>
        <end position="242"/>
    </location>
</feature>